<evidence type="ECO:0000256" key="3">
    <source>
        <dbReference type="ARBA" id="ARBA00022552"/>
    </source>
</evidence>
<dbReference type="GO" id="GO:0003723">
    <property type="term" value="F:RNA binding"/>
    <property type="evidence" value="ECO:0007669"/>
    <property type="project" value="UniProtKB-UniRule"/>
</dbReference>
<evidence type="ECO:0000313" key="8">
    <source>
        <dbReference type="EMBL" id="OCH95677.1"/>
    </source>
</evidence>
<comment type="similarity">
    <text evidence="2 6">Belongs to the C1D family.</text>
</comment>
<dbReference type="PANTHER" id="PTHR15341:SF3">
    <property type="entry name" value="NUCLEAR NUCLEIC ACID-BINDING PROTEIN C1D"/>
    <property type="match status" value="1"/>
</dbReference>
<evidence type="ECO:0000256" key="2">
    <source>
        <dbReference type="ARBA" id="ARBA00009154"/>
    </source>
</evidence>
<evidence type="ECO:0000256" key="4">
    <source>
        <dbReference type="ARBA" id="ARBA00022884"/>
    </source>
</evidence>
<sequence length="300" mass="32516">MSTDTSKLFPKLELLDGALDDLESQLEPLLAQTLPESVLNLETIQQAKLQVALPYLVYDLVFIYLKTKGIDPKTHPVIAELDRIRQYFDKIKNAESPAKRTMTVDKGAANRFIKNAIAQVREQRPPGDNEGQGPSHIRFNQDGSAPIPVKVTSKMIARAEYQKQLEAVGSEEESELEVIEDADEASDGKVTKKDKGKGRAVDGDAGAPTGARKKRRRPQVDLWAGYGDEQSQKTDDVQAAKKTKSAQGASKEDAIMLDDSGSGRSTPLSADTIAKKEKKAAKKARKKAQKAAAAGAGTSS</sequence>
<feature type="compositionally biased region" description="Acidic residues" evidence="7">
    <location>
        <begin position="169"/>
        <end position="185"/>
    </location>
</feature>
<gene>
    <name evidence="8" type="ORF">OBBRIDRAFT_497011</name>
</gene>
<proteinExistence type="inferred from homology"/>
<organism evidence="8 9">
    <name type="scientific">Obba rivulosa</name>
    <dbReference type="NCBI Taxonomy" id="1052685"/>
    <lineage>
        <taxon>Eukaryota</taxon>
        <taxon>Fungi</taxon>
        <taxon>Dikarya</taxon>
        <taxon>Basidiomycota</taxon>
        <taxon>Agaricomycotina</taxon>
        <taxon>Agaricomycetes</taxon>
        <taxon>Polyporales</taxon>
        <taxon>Gelatoporiaceae</taxon>
        <taxon>Obba</taxon>
    </lineage>
</organism>
<dbReference type="InterPro" id="IPR007146">
    <property type="entry name" value="Sas10/Utp3/C1D"/>
</dbReference>
<dbReference type="GO" id="GO:0003677">
    <property type="term" value="F:DNA binding"/>
    <property type="evidence" value="ECO:0007669"/>
    <property type="project" value="TreeGrafter"/>
</dbReference>
<feature type="compositionally biased region" description="Basic and acidic residues" evidence="7">
    <location>
        <begin position="186"/>
        <end position="202"/>
    </location>
</feature>
<reference evidence="8 9" key="1">
    <citation type="submission" date="2016-07" db="EMBL/GenBank/DDBJ databases">
        <title>Draft genome of the white-rot fungus Obba rivulosa 3A-2.</title>
        <authorList>
            <consortium name="DOE Joint Genome Institute"/>
            <person name="Miettinen O."/>
            <person name="Riley R."/>
            <person name="Acob R."/>
            <person name="Barry K."/>
            <person name="Cullen D."/>
            <person name="De Vries R."/>
            <person name="Hainaut M."/>
            <person name="Hatakka A."/>
            <person name="Henrissat B."/>
            <person name="Hilden K."/>
            <person name="Kuo R."/>
            <person name="Labutti K."/>
            <person name="Lipzen A."/>
            <person name="Makela M.R."/>
            <person name="Sandor L."/>
            <person name="Spatafora J.W."/>
            <person name="Grigoriev I.V."/>
            <person name="Hibbett D.S."/>
        </authorList>
    </citation>
    <scope>NUCLEOTIDE SEQUENCE [LARGE SCALE GENOMIC DNA]</scope>
    <source>
        <strain evidence="8 9">3A-2</strain>
    </source>
</reference>
<evidence type="ECO:0000256" key="7">
    <source>
        <dbReference type="SAM" id="MobiDB-lite"/>
    </source>
</evidence>
<dbReference type="Proteomes" id="UP000250043">
    <property type="component" value="Unassembled WGS sequence"/>
</dbReference>
<feature type="compositionally biased region" description="Low complexity" evidence="7">
    <location>
        <begin position="290"/>
        <end position="300"/>
    </location>
</feature>
<evidence type="ECO:0000256" key="1">
    <source>
        <dbReference type="ARBA" id="ARBA00004123"/>
    </source>
</evidence>
<dbReference type="GO" id="GO:0010468">
    <property type="term" value="P:regulation of gene expression"/>
    <property type="evidence" value="ECO:0007669"/>
    <property type="project" value="TreeGrafter"/>
</dbReference>
<name>A0A8E2J7V6_9APHY</name>
<dbReference type="AlphaFoldDB" id="A0A8E2J7V6"/>
<feature type="compositionally biased region" description="Basic residues" evidence="7">
    <location>
        <begin position="276"/>
        <end position="289"/>
    </location>
</feature>
<feature type="compositionally biased region" description="Basic and acidic residues" evidence="7">
    <location>
        <begin position="230"/>
        <end position="239"/>
    </location>
</feature>
<dbReference type="EMBL" id="KV722334">
    <property type="protein sequence ID" value="OCH95677.1"/>
    <property type="molecule type" value="Genomic_DNA"/>
</dbReference>
<accession>A0A8E2J7V6</accession>
<evidence type="ECO:0000256" key="5">
    <source>
        <dbReference type="ARBA" id="ARBA00023242"/>
    </source>
</evidence>
<dbReference type="GO" id="GO:0000178">
    <property type="term" value="C:exosome (RNase complex)"/>
    <property type="evidence" value="ECO:0007669"/>
    <property type="project" value="TreeGrafter"/>
</dbReference>
<keyword evidence="5 6" id="KW-0539">Nucleus</keyword>
<feature type="region of interest" description="Disordered" evidence="7">
    <location>
        <begin position="167"/>
        <end position="300"/>
    </location>
</feature>
<evidence type="ECO:0000256" key="6">
    <source>
        <dbReference type="RuleBase" id="RU368003"/>
    </source>
</evidence>
<keyword evidence="3 6" id="KW-0698">rRNA processing</keyword>
<dbReference type="Pfam" id="PF04000">
    <property type="entry name" value="Sas10_Utp3"/>
    <property type="match status" value="1"/>
</dbReference>
<keyword evidence="4 6" id="KW-0694">RNA-binding</keyword>
<comment type="function">
    <text evidence="6">Required for exosome-dependent processing of pre-rRNA and small nucleolar RNA (snRNA) precursors. Involved in processing of 35S pre-rRNA at the A0, A1 and A2 sites.</text>
</comment>
<keyword evidence="9" id="KW-1185">Reference proteome</keyword>
<dbReference type="GO" id="GO:0005730">
    <property type="term" value="C:nucleolus"/>
    <property type="evidence" value="ECO:0007669"/>
    <property type="project" value="TreeGrafter"/>
</dbReference>
<comment type="subcellular location">
    <subcellularLocation>
        <location evidence="1 6">Nucleus</location>
    </subcellularLocation>
</comment>
<dbReference type="PANTHER" id="PTHR15341">
    <property type="entry name" value="SUN-COR STEROID HORMONE RECEPTOR CO-REPRESSOR"/>
    <property type="match status" value="1"/>
</dbReference>
<dbReference type="GO" id="GO:0000460">
    <property type="term" value="P:maturation of 5.8S rRNA"/>
    <property type="evidence" value="ECO:0007669"/>
    <property type="project" value="TreeGrafter"/>
</dbReference>
<evidence type="ECO:0000313" key="9">
    <source>
        <dbReference type="Proteomes" id="UP000250043"/>
    </source>
</evidence>
<feature type="region of interest" description="Disordered" evidence="7">
    <location>
        <begin position="119"/>
        <end position="146"/>
    </location>
</feature>
<dbReference type="InterPro" id="IPR011082">
    <property type="entry name" value="Exosome-assoc_fac/DNA_repair"/>
</dbReference>
<dbReference type="OrthoDB" id="1421013at2759"/>
<protein>
    <recommendedName>
        <fullName evidence="6">Exosome complex protein</fullName>
    </recommendedName>
</protein>